<sequence length="124" mass="13645">MLRISGLVIAVGLGLMAAACQNDGMGPQGAYNNGYNSPPPPRYGQQQPNPYYGNQQQPNPYYANQQQQQQGYPGTYNQADGRRYTTVAVTNRGQNGNRDEVVAQQVVCGSSYYDGYRNRTAPRC</sequence>
<feature type="signal peptide" evidence="2">
    <location>
        <begin position="1"/>
        <end position="17"/>
    </location>
</feature>
<evidence type="ECO:0000256" key="1">
    <source>
        <dbReference type="SAM" id="MobiDB-lite"/>
    </source>
</evidence>
<dbReference type="RefSeq" id="WP_216960548.1">
    <property type="nucleotide sequence ID" value="NZ_JAHOPB010000001.1"/>
</dbReference>
<feature type="chain" id="PRO_5045876818" evidence="2">
    <location>
        <begin position="18"/>
        <end position="124"/>
    </location>
</feature>
<reference evidence="3 4" key="1">
    <citation type="submission" date="2021-06" db="EMBL/GenBank/DDBJ databases">
        <authorList>
            <person name="Lee D.H."/>
        </authorList>
    </citation>
    <scope>NUCLEOTIDE SEQUENCE [LARGE SCALE GENOMIC DNA]</scope>
    <source>
        <strain evidence="3 4">MMS21-HV4-11</strain>
    </source>
</reference>
<name>A0ABS6IJ73_9HYPH</name>
<protein>
    <submittedName>
        <fullName evidence="3">Uncharacterized protein</fullName>
    </submittedName>
</protein>
<keyword evidence="4" id="KW-1185">Reference proteome</keyword>
<gene>
    <name evidence="3" type="ORF">KQ910_12800</name>
</gene>
<proteinExistence type="predicted"/>
<comment type="caution">
    <text evidence="3">The sequence shown here is derived from an EMBL/GenBank/DDBJ whole genome shotgun (WGS) entry which is preliminary data.</text>
</comment>
<evidence type="ECO:0000313" key="4">
    <source>
        <dbReference type="Proteomes" id="UP000727907"/>
    </source>
</evidence>
<dbReference type="Proteomes" id="UP000727907">
    <property type="component" value="Unassembled WGS sequence"/>
</dbReference>
<dbReference type="EMBL" id="JAHOPB010000001">
    <property type="protein sequence ID" value="MBU8874646.1"/>
    <property type="molecule type" value="Genomic_DNA"/>
</dbReference>
<organism evidence="3 4">
    <name type="scientific">Reyranella humidisoli</name>
    <dbReference type="NCBI Taxonomy" id="2849149"/>
    <lineage>
        <taxon>Bacteria</taxon>
        <taxon>Pseudomonadati</taxon>
        <taxon>Pseudomonadota</taxon>
        <taxon>Alphaproteobacteria</taxon>
        <taxon>Hyphomicrobiales</taxon>
        <taxon>Reyranellaceae</taxon>
        <taxon>Reyranella</taxon>
    </lineage>
</organism>
<accession>A0ABS6IJ73</accession>
<keyword evidence="2" id="KW-0732">Signal</keyword>
<dbReference type="PROSITE" id="PS51257">
    <property type="entry name" value="PROKAR_LIPOPROTEIN"/>
    <property type="match status" value="1"/>
</dbReference>
<feature type="compositionally biased region" description="Low complexity" evidence="1">
    <location>
        <begin position="43"/>
        <end position="76"/>
    </location>
</feature>
<evidence type="ECO:0000256" key="2">
    <source>
        <dbReference type="SAM" id="SignalP"/>
    </source>
</evidence>
<feature type="region of interest" description="Disordered" evidence="1">
    <location>
        <begin position="27"/>
        <end position="76"/>
    </location>
</feature>
<evidence type="ECO:0000313" key="3">
    <source>
        <dbReference type="EMBL" id="MBU8874646.1"/>
    </source>
</evidence>